<dbReference type="Gene3D" id="1.25.40.340">
    <property type="match status" value="1"/>
</dbReference>
<feature type="domain" description="DhaL" evidence="1">
    <location>
        <begin position="9"/>
        <end position="203"/>
    </location>
</feature>
<dbReference type="GO" id="GO:0006071">
    <property type="term" value="P:glycerol metabolic process"/>
    <property type="evidence" value="ECO:0007669"/>
    <property type="project" value="InterPro"/>
</dbReference>
<gene>
    <name evidence="2" type="ORF">HJ588_13690</name>
</gene>
<sequence>MPLAQLDLVALRRWVITARADLAAYAEALNRLNVFPVPDGDTGSNLLLTMSEAIDQLGTDGPGDLRDATATMARATLVAAHGNSGVILSQLARGVNEVVSQVEGDALDGHDLAAVLSRASQLARDGVSRPERGTMLTVAGAAASAAVSADSGGADLPGVVDAAVNGAGAALLRTRTEHEVLRRAGVVDAGGAGYLLVIEALQRVVRGEGGLAQRPAAEPEWLRISAQGSAVRNSDPAVLDGCDGHGVAGGPAYEVMFLLEESDAPRVATLKGTLDGLGDSLVVAGGPDLWSVHVHVDDVAAAVNAAVGAGRAHRFVITRFADDAAAGALVVLPLVASDGMAQAVRDAGFVPVQDATPAQLRSRLRDANALVLCGSPHLRELADDAAAGGAPHGAPDADRVQVVGTDAAQLLAALAVVVPDAGLQAAGAAARDALEGVRSLRVVSAVGDDDAMREVRDFVDGLPGDAELLTVVVGDPGPAAARLEAALRSAYPLVDVTVVDGGAGEPPLTIGVE</sequence>
<dbReference type="InterPro" id="IPR050270">
    <property type="entry name" value="DegV_domain_contain"/>
</dbReference>
<dbReference type="InterPro" id="IPR048394">
    <property type="entry name" value="FakA-like_M"/>
</dbReference>
<dbReference type="RefSeq" id="WP_171156465.1">
    <property type="nucleotide sequence ID" value="NZ_JABENB010000002.1"/>
</dbReference>
<reference evidence="2 3" key="1">
    <citation type="submission" date="2020-05" db="EMBL/GenBank/DDBJ databases">
        <title>Flexivirga sp. ID2601S isolated from air conditioner.</title>
        <authorList>
            <person name="Kim D.H."/>
        </authorList>
    </citation>
    <scope>NUCLEOTIDE SEQUENCE [LARGE SCALE GENOMIC DNA]</scope>
    <source>
        <strain evidence="2 3">ID2601S</strain>
    </source>
</reference>
<evidence type="ECO:0000313" key="3">
    <source>
        <dbReference type="Proteomes" id="UP000557772"/>
    </source>
</evidence>
<dbReference type="PANTHER" id="PTHR33434">
    <property type="entry name" value="DEGV DOMAIN-CONTAINING PROTEIN DR_1986-RELATED"/>
    <property type="match status" value="1"/>
</dbReference>
<protein>
    <submittedName>
        <fullName evidence="2">DAK2 domain-containing protein</fullName>
    </submittedName>
</protein>
<comment type="caution">
    <text evidence="2">The sequence shown here is derived from an EMBL/GenBank/DDBJ whole genome shotgun (WGS) entry which is preliminary data.</text>
</comment>
<name>A0A849AKG5_9MICO</name>
<dbReference type="InterPro" id="IPR036117">
    <property type="entry name" value="DhaL_dom_sf"/>
</dbReference>
<dbReference type="SMART" id="SM01120">
    <property type="entry name" value="Dak2"/>
    <property type="match status" value="1"/>
</dbReference>
<dbReference type="SUPFAM" id="SSF101473">
    <property type="entry name" value="DhaL-like"/>
    <property type="match status" value="1"/>
</dbReference>
<dbReference type="InterPro" id="IPR004007">
    <property type="entry name" value="DhaL_dom"/>
</dbReference>
<dbReference type="InterPro" id="IPR033470">
    <property type="entry name" value="FakA-like_C"/>
</dbReference>
<dbReference type="AlphaFoldDB" id="A0A849AKG5"/>
<evidence type="ECO:0000313" key="2">
    <source>
        <dbReference type="EMBL" id="NNG40317.1"/>
    </source>
</evidence>
<organism evidence="2 3">
    <name type="scientific">Flexivirga aerilata</name>
    <dbReference type="NCBI Taxonomy" id="1656889"/>
    <lineage>
        <taxon>Bacteria</taxon>
        <taxon>Bacillati</taxon>
        <taxon>Actinomycetota</taxon>
        <taxon>Actinomycetes</taxon>
        <taxon>Micrococcales</taxon>
        <taxon>Dermacoccaceae</taxon>
        <taxon>Flexivirga</taxon>
    </lineage>
</organism>
<dbReference type="EMBL" id="JABENB010000002">
    <property type="protein sequence ID" value="NNG40317.1"/>
    <property type="molecule type" value="Genomic_DNA"/>
</dbReference>
<accession>A0A849AKG5</accession>
<dbReference type="Pfam" id="PF21645">
    <property type="entry name" value="FakA-like_M"/>
    <property type="match status" value="1"/>
</dbReference>
<dbReference type="GO" id="GO:0004371">
    <property type="term" value="F:glycerone kinase activity"/>
    <property type="evidence" value="ECO:0007669"/>
    <property type="project" value="InterPro"/>
</dbReference>
<keyword evidence="3" id="KW-1185">Reference proteome</keyword>
<dbReference type="SMART" id="SM01121">
    <property type="entry name" value="Dak1_2"/>
    <property type="match status" value="1"/>
</dbReference>
<dbReference type="Pfam" id="PF02734">
    <property type="entry name" value="Dak2"/>
    <property type="match status" value="1"/>
</dbReference>
<dbReference type="PROSITE" id="PS51480">
    <property type="entry name" value="DHAL"/>
    <property type="match status" value="1"/>
</dbReference>
<proteinExistence type="predicted"/>
<dbReference type="PANTHER" id="PTHR33434:SF4">
    <property type="entry name" value="PHOSPHATASE PROTEIN"/>
    <property type="match status" value="1"/>
</dbReference>
<dbReference type="Proteomes" id="UP000557772">
    <property type="component" value="Unassembled WGS sequence"/>
</dbReference>
<evidence type="ECO:0000259" key="1">
    <source>
        <dbReference type="PROSITE" id="PS51480"/>
    </source>
</evidence>